<evidence type="ECO:0000313" key="3">
    <source>
        <dbReference type="Proteomes" id="UP000775877"/>
    </source>
</evidence>
<name>A0A955L1P5_9BACT</name>
<reference evidence="2" key="1">
    <citation type="submission" date="2020-04" db="EMBL/GenBank/DDBJ databases">
        <authorList>
            <person name="Zhang T."/>
        </authorList>
    </citation>
    <scope>NUCLEOTIDE SEQUENCE</scope>
    <source>
        <strain evidence="2">HKST-UBA13</strain>
    </source>
</reference>
<evidence type="ECO:0008006" key="4">
    <source>
        <dbReference type="Google" id="ProtNLM"/>
    </source>
</evidence>
<proteinExistence type="predicted"/>
<dbReference type="EMBL" id="JAGQLJ010000061">
    <property type="protein sequence ID" value="MCA9381215.1"/>
    <property type="molecule type" value="Genomic_DNA"/>
</dbReference>
<feature type="transmembrane region" description="Helical" evidence="1">
    <location>
        <begin position="12"/>
        <end position="39"/>
    </location>
</feature>
<evidence type="ECO:0000313" key="2">
    <source>
        <dbReference type="EMBL" id="MCA9381215.1"/>
    </source>
</evidence>
<keyword evidence="1" id="KW-1133">Transmembrane helix</keyword>
<reference evidence="2" key="2">
    <citation type="journal article" date="2021" name="Microbiome">
        <title>Successional dynamics and alternative stable states in a saline activated sludge microbial community over 9 years.</title>
        <authorList>
            <person name="Wang Y."/>
            <person name="Ye J."/>
            <person name="Ju F."/>
            <person name="Liu L."/>
            <person name="Boyd J.A."/>
            <person name="Deng Y."/>
            <person name="Parks D.H."/>
            <person name="Jiang X."/>
            <person name="Yin X."/>
            <person name="Woodcroft B.J."/>
            <person name="Tyson G.W."/>
            <person name="Hugenholtz P."/>
            <person name="Polz M.F."/>
            <person name="Zhang T."/>
        </authorList>
    </citation>
    <scope>NUCLEOTIDE SEQUENCE</scope>
    <source>
        <strain evidence="2">HKST-UBA13</strain>
    </source>
</reference>
<dbReference type="AlphaFoldDB" id="A0A955L1P5"/>
<accession>A0A955L1P5</accession>
<sequence>MNQQFYKNKKAFTLIETLLYISLTSIILISISAFMGALISTNQRNKAISEVDQQATQILQVITESIKSANGINTPVQAGSGSSLSLSMANSAVNPIVISLSNNILQIQEGSVSTINLSSTSVIVNNITFYNMSTDASNLAIRFEFTMSYNNTSGRKDSDLTKTYYGAATIK</sequence>
<keyword evidence="1" id="KW-0812">Transmembrane</keyword>
<protein>
    <recommendedName>
        <fullName evidence="4">Type II secretion system protein</fullName>
    </recommendedName>
</protein>
<organism evidence="2 3">
    <name type="scientific">Candidatus Dojkabacteria bacterium</name>
    <dbReference type="NCBI Taxonomy" id="2099670"/>
    <lineage>
        <taxon>Bacteria</taxon>
        <taxon>Candidatus Dojkabacteria</taxon>
    </lineage>
</organism>
<gene>
    <name evidence="2" type="ORF">KC678_03030</name>
</gene>
<keyword evidence="1" id="KW-0472">Membrane</keyword>
<dbReference type="Proteomes" id="UP000775877">
    <property type="component" value="Unassembled WGS sequence"/>
</dbReference>
<comment type="caution">
    <text evidence="2">The sequence shown here is derived from an EMBL/GenBank/DDBJ whole genome shotgun (WGS) entry which is preliminary data.</text>
</comment>
<evidence type="ECO:0000256" key="1">
    <source>
        <dbReference type="SAM" id="Phobius"/>
    </source>
</evidence>